<organism evidence="1 2">
    <name type="scientific">Bauhinia variegata</name>
    <name type="common">Purple orchid tree</name>
    <name type="synonym">Phanera variegata</name>
    <dbReference type="NCBI Taxonomy" id="167791"/>
    <lineage>
        <taxon>Eukaryota</taxon>
        <taxon>Viridiplantae</taxon>
        <taxon>Streptophyta</taxon>
        <taxon>Embryophyta</taxon>
        <taxon>Tracheophyta</taxon>
        <taxon>Spermatophyta</taxon>
        <taxon>Magnoliopsida</taxon>
        <taxon>eudicotyledons</taxon>
        <taxon>Gunneridae</taxon>
        <taxon>Pentapetalae</taxon>
        <taxon>rosids</taxon>
        <taxon>fabids</taxon>
        <taxon>Fabales</taxon>
        <taxon>Fabaceae</taxon>
        <taxon>Cercidoideae</taxon>
        <taxon>Cercideae</taxon>
        <taxon>Bauhiniinae</taxon>
        <taxon>Bauhinia</taxon>
    </lineage>
</organism>
<proteinExistence type="predicted"/>
<evidence type="ECO:0000313" key="1">
    <source>
        <dbReference type="EMBL" id="KAI4332204.1"/>
    </source>
</evidence>
<dbReference type="Proteomes" id="UP000828941">
    <property type="component" value="Chromosome 7"/>
</dbReference>
<gene>
    <name evidence="1" type="ORF">L6164_017133</name>
</gene>
<reference evidence="1 2" key="1">
    <citation type="journal article" date="2022" name="DNA Res.">
        <title>Chromosomal-level genome assembly of the orchid tree Bauhinia variegata (Leguminosae; Cercidoideae) supports the allotetraploid origin hypothesis of Bauhinia.</title>
        <authorList>
            <person name="Zhong Y."/>
            <person name="Chen Y."/>
            <person name="Zheng D."/>
            <person name="Pang J."/>
            <person name="Liu Y."/>
            <person name="Luo S."/>
            <person name="Meng S."/>
            <person name="Qian L."/>
            <person name="Wei D."/>
            <person name="Dai S."/>
            <person name="Zhou R."/>
        </authorList>
    </citation>
    <scope>NUCLEOTIDE SEQUENCE [LARGE SCALE GENOMIC DNA]</scope>
    <source>
        <strain evidence="1">BV-YZ2020</strain>
    </source>
</reference>
<protein>
    <submittedName>
        <fullName evidence="1">Uncharacterized protein</fullName>
    </submittedName>
</protein>
<evidence type="ECO:0000313" key="2">
    <source>
        <dbReference type="Proteomes" id="UP000828941"/>
    </source>
</evidence>
<comment type="caution">
    <text evidence="1">The sequence shown here is derived from an EMBL/GenBank/DDBJ whole genome shotgun (WGS) entry which is preliminary data.</text>
</comment>
<sequence length="258" mass="29472">MFVHINRCPDENLSTRVLGLPSINISSLSASTKNLLHRAEIVSFDGLQGDCQNVIRNIIRAIGGMNDLTILELKSCLETECFLDNTSHQVDVELPMLVRLYLEDMKNLKEVCRGPPPLGFFEKLIEFRLFRCPQLHNIFPRECKLPNLKFLTIGRYVKSNVVSCRAAALFSISVARSLTQLEELSINYIEELKQIISEEDDGDDMKTEIIPTSHSSHLIFPYLKRLFVSYCDKLEYIFPISCVEGLKQLQKIKIFSLS</sequence>
<accession>A0ACB9N6Z0</accession>
<keyword evidence="2" id="KW-1185">Reference proteome</keyword>
<name>A0ACB9N6Z0_BAUVA</name>
<dbReference type="EMBL" id="CM039432">
    <property type="protein sequence ID" value="KAI4332204.1"/>
    <property type="molecule type" value="Genomic_DNA"/>
</dbReference>